<evidence type="ECO:0000313" key="3">
    <source>
        <dbReference type="Proteomes" id="UP000738349"/>
    </source>
</evidence>
<comment type="caution">
    <text evidence="2">The sequence shown here is derived from an EMBL/GenBank/DDBJ whole genome shotgun (WGS) entry which is preliminary data.</text>
</comment>
<accession>A0A9P9EMX9</accession>
<feature type="compositionally biased region" description="Basic and acidic residues" evidence="1">
    <location>
        <begin position="14"/>
        <end position="24"/>
    </location>
</feature>
<sequence>MSAQSQQSNLLEPMPKENHPSSADNKKIVKRLVEAIGSDPDLVWKDIKLCLRLGDALDEGSKAKASNLIQSQSFRAYMTEDSFSAPLLVNGNEDMSSTEDQSPCSLVAARLVQVAARVESTFVISYFCGEHMPYGGDSTAPVIFGMMASLVGQLVTQMPDKGTVDMSFLDEQSWKGLSKMKLRVLCTIFEELARQIPRDDVLVCILDELNMYETGFLRQYIGAVVRRLTRLTKRRDGVVFKLLVTSRGRALDITQYFTGNVMQMDESVEADDSSAWQIANLTI</sequence>
<evidence type="ECO:0000256" key="1">
    <source>
        <dbReference type="SAM" id="MobiDB-lite"/>
    </source>
</evidence>
<dbReference type="Proteomes" id="UP000738349">
    <property type="component" value="Unassembled WGS sequence"/>
</dbReference>
<keyword evidence="3" id="KW-1185">Reference proteome</keyword>
<protein>
    <submittedName>
        <fullName evidence="2">Uncharacterized protein</fullName>
    </submittedName>
</protein>
<gene>
    <name evidence="2" type="ORF">EDB81DRAFT_885331</name>
</gene>
<name>A0A9P9EMX9_9HYPO</name>
<feature type="region of interest" description="Disordered" evidence="1">
    <location>
        <begin position="1"/>
        <end position="24"/>
    </location>
</feature>
<feature type="compositionally biased region" description="Polar residues" evidence="1">
    <location>
        <begin position="1"/>
        <end position="10"/>
    </location>
</feature>
<dbReference type="OrthoDB" id="5419927at2759"/>
<dbReference type="AlphaFoldDB" id="A0A9P9EMX9"/>
<evidence type="ECO:0000313" key="2">
    <source>
        <dbReference type="EMBL" id="KAH7140608.1"/>
    </source>
</evidence>
<proteinExistence type="predicted"/>
<organism evidence="2 3">
    <name type="scientific">Dactylonectria macrodidyma</name>
    <dbReference type="NCBI Taxonomy" id="307937"/>
    <lineage>
        <taxon>Eukaryota</taxon>
        <taxon>Fungi</taxon>
        <taxon>Dikarya</taxon>
        <taxon>Ascomycota</taxon>
        <taxon>Pezizomycotina</taxon>
        <taxon>Sordariomycetes</taxon>
        <taxon>Hypocreomycetidae</taxon>
        <taxon>Hypocreales</taxon>
        <taxon>Nectriaceae</taxon>
        <taxon>Dactylonectria</taxon>
    </lineage>
</organism>
<dbReference type="EMBL" id="JAGMUV010000011">
    <property type="protein sequence ID" value="KAH7140608.1"/>
    <property type="molecule type" value="Genomic_DNA"/>
</dbReference>
<reference evidence="2" key="1">
    <citation type="journal article" date="2021" name="Nat. Commun.">
        <title>Genetic determinants of endophytism in the Arabidopsis root mycobiome.</title>
        <authorList>
            <person name="Mesny F."/>
            <person name="Miyauchi S."/>
            <person name="Thiergart T."/>
            <person name="Pickel B."/>
            <person name="Atanasova L."/>
            <person name="Karlsson M."/>
            <person name="Huettel B."/>
            <person name="Barry K.W."/>
            <person name="Haridas S."/>
            <person name="Chen C."/>
            <person name="Bauer D."/>
            <person name="Andreopoulos W."/>
            <person name="Pangilinan J."/>
            <person name="LaButti K."/>
            <person name="Riley R."/>
            <person name="Lipzen A."/>
            <person name="Clum A."/>
            <person name="Drula E."/>
            <person name="Henrissat B."/>
            <person name="Kohler A."/>
            <person name="Grigoriev I.V."/>
            <person name="Martin F.M."/>
            <person name="Hacquard S."/>
        </authorList>
    </citation>
    <scope>NUCLEOTIDE SEQUENCE</scope>
    <source>
        <strain evidence="2">MPI-CAGE-AT-0147</strain>
    </source>
</reference>
<dbReference type="PANTHER" id="PTHR40619">
    <property type="entry name" value="FUNGAL STAND N-TERMINAL GOODBYE DOMAIN-CONTAINING PROTEIN"/>
    <property type="match status" value="1"/>
</dbReference>
<dbReference type="PANTHER" id="PTHR40619:SF3">
    <property type="entry name" value="FUNGAL STAND N-TERMINAL GOODBYE DOMAIN-CONTAINING PROTEIN"/>
    <property type="match status" value="1"/>
</dbReference>